<dbReference type="Gramene" id="TraesPARA_EIv1.0_2504580.1">
    <property type="protein sequence ID" value="TraesPARA_EIv1.0_2504580.1.CDS1"/>
    <property type="gene ID" value="TraesPARA_EIv1.0_2504580"/>
</dbReference>
<dbReference type="Proteomes" id="UP000019116">
    <property type="component" value="Chromosome 7D"/>
</dbReference>
<organism evidence="1">
    <name type="scientific">Triticum aestivum</name>
    <name type="common">Wheat</name>
    <dbReference type="NCBI Taxonomy" id="4565"/>
    <lineage>
        <taxon>Eukaryota</taxon>
        <taxon>Viridiplantae</taxon>
        <taxon>Streptophyta</taxon>
        <taxon>Embryophyta</taxon>
        <taxon>Tracheophyta</taxon>
        <taxon>Spermatophyta</taxon>
        <taxon>Magnoliopsida</taxon>
        <taxon>Liliopsida</taxon>
        <taxon>Poales</taxon>
        <taxon>Poaceae</taxon>
        <taxon>BOP clade</taxon>
        <taxon>Pooideae</taxon>
        <taxon>Triticodae</taxon>
        <taxon>Triticeae</taxon>
        <taxon>Triticinae</taxon>
        <taxon>Triticum</taxon>
    </lineage>
</organism>
<dbReference type="Gramene" id="TraesCS7D02G007200.1">
    <property type="protein sequence ID" value="TraesCS7D02G007200.1.cds1"/>
    <property type="gene ID" value="TraesCS7D02G007200"/>
</dbReference>
<protein>
    <submittedName>
        <fullName evidence="1">Uncharacterized protein</fullName>
    </submittedName>
</protein>
<dbReference type="EnsemblPlants" id="TraesCS7D02G007200.1">
    <property type="protein sequence ID" value="TraesCS7D02G007200.1.cds1"/>
    <property type="gene ID" value="TraesCS7D02G007200"/>
</dbReference>
<keyword evidence="2" id="KW-1185">Reference proteome</keyword>
<evidence type="ECO:0000313" key="2">
    <source>
        <dbReference type="Proteomes" id="UP000019116"/>
    </source>
</evidence>
<dbReference type="Gramene" id="TraesCS7D03G0016400.1">
    <property type="protein sequence ID" value="TraesCS7D03G0016400.1.CDS1"/>
    <property type="gene ID" value="TraesCS7D03G0016400"/>
</dbReference>
<reference evidence="1" key="2">
    <citation type="submission" date="2018-10" db="UniProtKB">
        <authorList>
            <consortium name="EnsemblPlants"/>
        </authorList>
    </citation>
    <scope>IDENTIFICATION</scope>
</reference>
<accession>A0A3B6TB52</accession>
<evidence type="ECO:0000313" key="1">
    <source>
        <dbReference type="EnsemblPlants" id="TraesCS7D02G007200.1.cds1"/>
    </source>
</evidence>
<name>A0A3B6TB52_WHEAT</name>
<proteinExistence type="predicted"/>
<sequence>MNAPEHIILASFMQGRGVHACVSELYISAALSFLPSESIPPATYAFSPALVDPNRQSGEFIGPARVHEFVRMLYLYTMCAIPNTSSSVPTARDSLSEHMKHSSCGILGTSIQRPQCGS</sequence>
<reference evidence="1" key="1">
    <citation type="submission" date="2018-08" db="EMBL/GenBank/DDBJ databases">
        <authorList>
            <person name="Rossello M."/>
        </authorList>
    </citation>
    <scope>NUCLEOTIDE SEQUENCE [LARGE SCALE GENOMIC DNA]</scope>
    <source>
        <strain evidence="1">cv. Chinese Spring</strain>
    </source>
</reference>
<dbReference type="AlphaFoldDB" id="A0A3B6TB52"/>
<dbReference type="OMA" id="MNAPEHI"/>